<evidence type="ECO:0000256" key="8">
    <source>
        <dbReference type="SAM" id="MobiDB-lite"/>
    </source>
</evidence>
<evidence type="ECO:0000256" key="4">
    <source>
        <dbReference type="ARBA" id="ARBA00023015"/>
    </source>
</evidence>
<accession>A0A914QRH5</accession>
<evidence type="ECO:0000256" key="5">
    <source>
        <dbReference type="ARBA" id="ARBA00023159"/>
    </source>
</evidence>
<dbReference type="WBParaSite" id="PDA_v2.g6508.t1">
    <property type="protein sequence ID" value="PDA_v2.g6508.t1"/>
    <property type="gene ID" value="PDA_v2.g6508"/>
</dbReference>
<dbReference type="Proteomes" id="UP000887578">
    <property type="component" value="Unplaced"/>
</dbReference>
<organism evidence="10 11">
    <name type="scientific">Panagrolaimus davidi</name>
    <dbReference type="NCBI Taxonomy" id="227884"/>
    <lineage>
        <taxon>Eukaryota</taxon>
        <taxon>Metazoa</taxon>
        <taxon>Ecdysozoa</taxon>
        <taxon>Nematoda</taxon>
        <taxon>Chromadorea</taxon>
        <taxon>Rhabditida</taxon>
        <taxon>Tylenchina</taxon>
        <taxon>Panagrolaimomorpha</taxon>
        <taxon>Panagrolaimoidea</taxon>
        <taxon>Panagrolaimidae</taxon>
        <taxon>Panagrolaimus</taxon>
    </lineage>
</organism>
<keyword evidence="6" id="KW-0804">Transcription</keyword>
<keyword evidence="5" id="KW-0010">Activator</keyword>
<keyword evidence="4" id="KW-0805">Transcription regulation</keyword>
<evidence type="ECO:0000256" key="3">
    <source>
        <dbReference type="ARBA" id="ARBA00022491"/>
    </source>
</evidence>
<protein>
    <submittedName>
        <fullName evidence="11">Mediator complex subunit Med12 LCEWAV-domain domain-containing protein</fullName>
    </submittedName>
</protein>
<dbReference type="InterPro" id="IPR021990">
    <property type="entry name" value="Mediator_Med12_LCEWAV"/>
</dbReference>
<evidence type="ECO:0000256" key="1">
    <source>
        <dbReference type="ARBA" id="ARBA00004123"/>
    </source>
</evidence>
<proteinExistence type="inferred from homology"/>
<feature type="compositionally biased region" description="Pro residues" evidence="8">
    <location>
        <begin position="1412"/>
        <end position="1422"/>
    </location>
</feature>
<evidence type="ECO:0000313" key="10">
    <source>
        <dbReference type="Proteomes" id="UP000887578"/>
    </source>
</evidence>
<evidence type="ECO:0000256" key="7">
    <source>
        <dbReference type="ARBA" id="ARBA00023242"/>
    </source>
</evidence>
<name>A0A914QRH5_9BILA</name>
<comment type="subcellular location">
    <subcellularLocation>
        <location evidence="1">Nucleus</location>
    </subcellularLocation>
</comment>
<feature type="compositionally biased region" description="Low complexity" evidence="8">
    <location>
        <begin position="1371"/>
        <end position="1385"/>
    </location>
</feature>
<feature type="domain" description="Mediator complex subunit Med12 LCEWAV-domain" evidence="9">
    <location>
        <begin position="4"/>
        <end position="284"/>
    </location>
</feature>
<evidence type="ECO:0000259" key="9">
    <source>
        <dbReference type="Pfam" id="PF12145"/>
    </source>
</evidence>
<feature type="region of interest" description="Disordered" evidence="8">
    <location>
        <begin position="1330"/>
        <end position="1492"/>
    </location>
</feature>
<reference evidence="11" key="1">
    <citation type="submission" date="2022-11" db="UniProtKB">
        <authorList>
            <consortium name="WormBaseParasite"/>
        </authorList>
    </citation>
    <scope>IDENTIFICATION</scope>
</reference>
<dbReference type="GO" id="GO:0005634">
    <property type="term" value="C:nucleus"/>
    <property type="evidence" value="ECO:0007669"/>
    <property type="project" value="UniProtKB-SubCell"/>
</dbReference>
<keyword evidence="3" id="KW-0678">Repressor</keyword>
<feature type="compositionally biased region" description="Low complexity" evidence="8">
    <location>
        <begin position="1451"/>
        <end position="1492"/>
    </location>
</feature>
<evidence type="ECO:0000256" key="6">
    <source>
        <dbReference type="ARBA" id="ARBA00023163"/>
    </source>
</evidence>
<keyword evidence="10" id="KW-1185">Reference proteome</keyword>
<comment type="similarity">
    <text evidence="2">Belongs to the Mediator complex subunit 12 family.</text>
</comment>
<sequence>MDESEKKKKVRQQPKQIFSELISCNNHRLIVLTSFGIITSIVIDCPEACIWMPLDESQVPMYLVGSPLDILPIDPLLFPTFLNEKESMEFTKTLKKLLATKLKQIHTRSCKIDNRWALNCSRETDFHLIVRACVDVVSLLDTADLTKPRAIFDLYSKVFGFTKGNNEFFDGEIVIRVKAMLQWAITNEREGSFRALLVSKILQIYVRHFRSLNFDSRNFVQIIVDFLNREAPSPEKASFRKEYSNLILLLIELQRASLFSHDEYIMLLIKYDELKDGEPIIPKLQRLLEPLKEIESANLSDENIGRTSNENQQLIRNFLTPATTIIQGNLADHEFCRLKDDIEDEIVFMEKPEGMGIHERLIIQLPIEQIEANRGAVNQRAIYLYGITNEREEVSKNLRNFSTNIINKWLEFCYIFHRKRKTVKTRKNMVGLDECFKDFKKLTYYDRLCVTGYCMDGYLQILKDFTSKSTSSFSLPIIEIFDMLLSMAEAAQCIGWTITFFLECFPLILSCEKILDSVRTDLPPGTFSSQQCFAIVGFLAEHYKYFLLSKEAIKICNALFRVIEPAIRAEDYPTTGWSKAVAAFLIQARFDLRIRGKGFFAFRARDCQKLLPTHGTPIEYIQDFDDELFVSEDDLLNYQKRIYTFHDFKVFVQRLNSAEAEHSFVVNAFAMAKEFANDFSKLTELANFCGNVSAVKSLESHWLNVIEALCTPHGSKRIRIPGFDKIDNSMDFFQHYTYSTFITLLATRFCFSVHSLFVRFNNDFFKAPHLYEGHKPHLLLTMQIIANISTATDEPFYISKSLFHLSNIPFRVPWRTSDLRINRILQIRELDAVILPLLLNIFSYVDGIKKKDTLRDIYSFAWNTVLTITDQEWIISRMFQICAVERDMEDFIKAVPNQNTGKLLLAIALRRKTDRKYKTEVMELRPALKTSIQKSFSVLTIWNLRATFCDLKVMIREAIPSRNGNGNKNAQYQALATNLIVEIGKSCRDFFLTDDVEKIRHLKCPTIESFTFLDLNCYWLLAELVEIITIPETLPKTIKGAFLDEVGNIFSTAPLDSLSENEREKKLKICANLLETQPFLNLLGTCQQGEEKARDNMIKMMLDYGADIKLSENPIKLFEKRFNDDRAGILLRMNLVGTIIDFVNTPTDKLGEYAGCILQAMINGVISPERDGEYFTTCYDLLLTLVLALFTGPGQPQLDKEGNIKKPRYNDYAKFVNKITDKTMSGSLRCLEILFPIAAPTSEQPTFNDTFPVNSPMKNNNGKYPNIGLPGFARNIKHIKLDKHCDPAQKRIQRFLYHSHQNDFFHPGTFGNPLPKGMLEQFVVGPPAYTEPAPDYVPPGHHHPQMQHQHSLMNLRQQQQQQHHANFSGGQHPHQQQNQQLHHPQQQPPHFYPPHHDRPMMQQQHQQNPGLSMPPRPLPPGHHPQNNNMQMPPGSGHMGGGMHPPPPNFNQMSQQHQQPSTSQHQHQMLPPQQIMPQNNPNANNNPNGPMNE</sequence>
<dbReference type="Pfam" id="PF12145">
    <property type="entry name" value="Med12-LCEWAV"/>
    <property type="match status" value="1"/>
</dbReference>
<evidence type="ECO:0000313" key="11">
    <source>
        <dbReference type="WBParaSite" id="PDA_v2.g6508.t1"/>
    </source>
</evidence>
<evidence type="ECO:0000256" key="2">
    <source>
        <dbReference type="ARBA" id="ARBA00010289"/>
    </source>
</evidence>
<keyword evidence="7" id="KW-0539">Nucleus</keyword>